<name>A0A5J4U2D0_9EUKA</name>
<reference evidence="1 2" key="1">
    <citation type="submission" date="2019-03" db="EMBL/GenBank/DDBJ databases">
        <title>Single cell metagenomics reveals metabolic interactions within the superorganism composed of flagellate Streblomastix strix and complex community of Bacteroidetes bacteria on its surface.</title>
        <authorList>
            <person name="Treitli S.C."/>
            <person name="Kolisko M."/>
            <person name="Husnik F."/>
            <person name="Keeling P."/>
            <person name="Hampl V."/>
        </authorList>
    </citation>
    <scope>NUCLEOTIDE SEQUENCE [LARGE SCALE GENOMIC DNA]</scope>
    <source>
        <strain evidence="1">ST1C</strain>
    </source>
</reference>
<evidence type="ECO:0000313" key="2">
    <source>
        <dbReference type="Proteomes" id="UP000324800"/>
    </source>
</evidence>
<gene>
    <name evidence="1" type="ORF">EZS28_040024</name>
</gene>
<dbReference type="AlphaFoldDB" id="A0A5J4U2D0"/>
<protein>
    <submittedName>
        <fullName evidence="1">Uncharacterized protein</fullName>
    </submittedName>
</protein>
<comment type="caution">
    <text evidence="1">The sequence shown here is derived from an EMBL/GenBank/DDBJ whole genome shotgun (WGS) entry which is preliminary data.</text>
</comment>
<organism evidence="1 2">
    <name type="scientific">Streblomastix strix</name>
    <dbReference type="NCBI Taxonomy" id="222440"/>
    <lineage>
        <taxon>Eukaryota</taxon>
        <taxon>Metamonada</taxon>
        <taxon>Preaxostyla</taxon>
        <taxon>Oxymonadida</taxon>
        <taxon>Streblomastigidae</taxon>
        <taxon>Streblomastix</taxon>
    </lineage>
</organism>
<dbReference type="Proteomes" id="UP000324800">
    <property type="component" value="Unassembled WGS sequence"/>
</dbReference>
<accession>A0A5J4U2D0</accession>
<proteinExistence type="predicted"/>
<sequence>MQTEQEIQDFAKAIISFADSCTINKQGKEKEQSESVPSLTNITSSLQFISKQIWNNNACKSVTKIPKLLQSLSALSRFNVCTHIDLDVDQQRLEVRSGSRLCLGHIQHYGDEQIQTELVNKGYGRVICIQFCTAGGVGEEKDKEICYLLFYISMFLIGLHEGRNDYQPSFQPLPLLARNTEEQMEEEGANEEMEAQMINKGYDGNIKNWAKKAKATTLNRFIHNN</sequence>
<dbReference type="EMBL" id="SNRW01021648">
    <property type="protein sequence ID" value="KAA6364449.1"/>
    <property type="molecule type" value="Genomic_DNA"/>
</dbReference>
<evidence type="ECO:0000313" key="1">
    <source>
        <dbReference type="EMBL" id="KAA6364449.1"/>
    </source>
</evidence>